<dbReference type="Proteomes" id="UP001148629">
    <property type="component" value="Unassembled WGS sequence"/>
</dbReference>
<evidence type="ECO:0000313" key="2">
    <source>
        <dbReference type="Proteomes" id="UP001148629"/>
    </source>
</evidence>
<sequence length="114" mass="12144">MKVAQDPEGIYVWLQFKDSDTDEEQIKFTAFRDIITAGSAGRAIASVGDLSGVQLCGNGMIGTAFAQCSMWRDLAVESSCGLANVIEHPSNLLVHAFPSVLTDKLAPSAGLTRI</sequence>
<organism evidence="1 2">
    <name type="scientific">Fusarium decemcellulare</name>
    <dbReference type="NCBI Taxonomy" id="57161"/>
    <lineage>
        <taxon>Eukaryota</taxon>
        <taxon>Fungi</taxon>
        <taxon>Dikarya</taxon>
        <taxon>Ascomycota</taxon>
        <taxon>Pezizomycotina</taxon>
        <taxon>Sordariomycetes</taxon>
        <taxon>Hypocreomycetidae</taxon>
        <taxon>Hypocreales</taxon>
        <taxon>Nectriaceae</taxon>
        <taxon>Fusarium</taxon>
        <taxon>Fusarium decemcellulare species complex</taxon>
    </lineage>
</organism>
<accession>A0ACC1SXX9</accession>
<name>A0ACC1SXX9_9HYPO</name>
<reference evidence="1" key="1">
    <citation type="submission" date="2022-08" db="EMBL/GenBank/DDBJ databases">
        <title>Genome Sequence of Fusarium decemcellulare.</title>
        <authorList>
            <person name="Buettner E."/>
        </authorList>
    </citation>
    <scope>NUCLEOTIDE SEQUENCE</scope>
    <source>
        <strain evidence="1">Babe19</strain>
    </source>
</reference>
<proteinExistence type="predicted"/>
<comment type="caution">
    <text evidence="1">The sequence shown here is derived from an EMBL/GenBank/DDBJ whole genome shotgun (WGS) entry which is preliminary data.</text>
</comment>
<gene>
    <name evidence="1" type="ORF">NM208_g985</name>
</gene>
<protein>
    <submittedName>
        <fullName evidence="1">Uncharacterized protein</fullName>
    </submittedName>
</protein>
<evidence type="ECO:0000313" key="1">
    <source>
        <dbReference type="EMBL" id="KAJ3548473.1"/>
    </source>
</evidence>
<dbReference type="EMBL" id="JANRMS010000047">
    <property type="protein sequence ID" value="KAJ3548473.1"/>
    <property type="molecule type" value="Genomic_DNA"/>
</dbReference>
<keyword evidence="2" id="KW-1185">Reference proteome</keyword>